<reference evidence="1" key="1">
    <citation type="submission" date="2020-04" db="EMBL/GenBank/DDBJ databases">
        <authorList>
            <person name="Chiriac C."/>
            <person name="Salcher M."/>
            <person name="Ghai R."/>
            <person name="Kavagutti S V."/>
        </authorList>
    </citation>
    <scope>NUCLEOTIDE SEQUENCE</scope>
</reference>
<dbReference type="EMBL" id="LR796238">
    <property type="protein sequence ID" value="CAB4130439.1"/>
    <property type="molecule type" value="Genomic_DNA"/>
</dbReference>
<name>A0A6J5LFM7_9CAUD</name>
<evidence type="ECO:0000313" key="1">
    <source>
        <dbReference type="EMBL" id="CAB4130439.1"/>
    </source>
</evidence>
<protein>
    <submittedName>
        <fullName evidence="1">Uncharacterized protein</fullName>
    </submittedName>
</protein>
<gene>
    <name evidence="1" type="ORF">UFOVP119_63</name>
</gene>
<organism evidence="1">
    <name type="scientific">uncultured Caudovirales phage</name>
    <dbReference type="NCBI Taxonomy" id="2100421"/>
    <lineage>
        <taxon>Viruses</taxon>
        <taxon>Duplodnaviria</taxon>
        <taxon>Heunggongvirae</taxon>
        <taxon>Uroviricota</taxon>
        <taxon>Caudoviricetes</taxon>
        <taxon>Peduoviridae</taxon>
        <taxon>Maltschvirus</taxon>
        <taxon>Maltschvirus maltsch</taxon>
    </lineage>
</organism>
<proteinExistence type="predicted"/>
<accession>A0A6J5LFM7</accession>
<sequence>MIGPQRPYQKAAALSPLAGDWISNRRGEVGEVVVVHLDIAWVKWTTDEDACPILWVFHDGTLPHIYSWPAKARAENPASVAFYRSPDKVTPMRRRGDAAQTEGRKP</sequence>